<reference evidence="1" key="1">
    <citation type="journal article" date="2020" name="mSystems">
        <title>Genome- and Community-Level Interaction Insights into Carbon Utilization and Element Cycling Functions of Hydrothermarchaeota in Hydrothermal Sediment.</title>
        <authorList>
            <person name="Zhou Z."/>
            <person name="Liu Y."/>
            <person name="Xu W."/>
            <person name="Pan J."/>
            <person name="Luo Z.H."/>
            <person name="Li M."/>
        </authorList>
    </citation>
    <scope>NUCLEOTIDE SEQUENCE [LARGE SCALE GENOMIC DNA]</scope>
    <source>
        <strain evidence="1">SpSt-1084</strain>
    </source>
</reference>
<dbReference type="EMBL" id="DRXS01000164">
    <property type="protein sequence ID" value="HHR40773.1"/>
    <property type="molecule type" value="Genomic_DNA"/>
</dbReference>
<evidence type="ECO:0000313" key="1">
    <source>
        <dbReference type="EMBL" id="HHR40773.1"/>
    </source>
</evidence>
<sequence>MALSWLNISFNNLSTNLNRSILQVKTTAQLSFELVNYTTTARSAIVRNVASVPVTVTRVGLVTPEGYLRAHYPPTIFANLTKILPGENATLTDDEIPACYICVAGERLKMRIWYVASALFDEANPVHSADEMKYVETVFLFPGGRLPTVCEIPEGVKWMAVDLIDPITFTDSGRVPRVPSNKLFIVLRSSLIQKT</sequence>
<organism evidence="1">
    <name type="scientific">Caldiarchaeum subterraneum</name>
    <dbReference type="NCBI Taxonomy" id="311458"/>
    <lineage>
        <taxon>Archaea</taxon>
        <taxon>Nitrososphaerota</taxon>
        <taxon>Candidatus Caldarchaeales</taxon>
        <taxon>Candidatus Caldarchaeaceae</taxon>
        <taxon>Candidatus Caldarchaeum</taxon>
    </lineage>
</organism>
<comment type="caution">
    <text evidence="1">The sequence shown here is derived from an EMBL/GenBank/DDBJ whole genome shotgun (WGS) entry which is preliminary data.</text>
</comment>
<gene>
    <name evidence="1" type="ORF">ENM42_02985</name>
</gene>
<proteinExistence type="predicted"/>
<dbReference type="AlphaFoldDB" id="A0A7C5U6L9"/>
<protein>
    <submittedName>
        <fullName evidence="1">Uncharacterized protein</fullName>
    </submittedName>
</protein>
<accession>A0A7C5U6L9</accession>
<name>A0A7C5U6L9_CALS0</name>